<comment type="similarity">
    <text evidence="2">Belongs to the DivIVA family.</text>
</comment>
<evidence type="ECO:0000256" key="6">
    <source>
        <dbReference type="ARBA" id="ARBA00023054"/>
    </source>
</evidence>
<evidence type="ECO:0000313" key="12">
    <source>
        <dbReference type="Proteomes" id="UP000437736"/>
    </source>
</evidence>
<feature type="non-terminal residue" evidence="11">
    <location>
        <position position="229"/>
    </location>
</feature>
<organism evidence="11 12">
    <name type="scientific">Acidiferrimicrobium australe</name>
    <dbReference type="NCBI Taxonomy" id="2664430"/>
    <lineage>
        <taxon>Bacteria</taxon>
        <taxon>Bacillati</taxon>
        <taxon>Actinomycetota</taxon>
        <taxon>Acidimicrobiia</taxon>
        <taxon>Acidimicrobiales</taxon>
        <taxon>Acidimicrobiaceae</taxon>
        <taxon>Acidiferrimicrobium</taxon>
    </lineage>
</organism>
<sequence length="229" mass="25226">MEVSPKAFREVEFREKLRGYHPEDVDQFLEQMAAGVEVLQEKLRQALERAQRAEAQAAESGGSDETLRRTLVLAQRTADQAVQEAREQASHLLADAEQHANSMLAEAEERAQSTLAEAEERARRLHNEALADVRSELTKLEATRAHSQQEVELLDRWADEQRSHHHPRGAEGRGQQVLVPDVAGGGDGQGVGWGRPEPGDVEGEGAPSQRGRQPAEVVAGDAFGGERRH</sequence>
<protein>
    <recommendedName>
        <fullName evidence="3">Cell wall synthesis protein Wag31</fullName>
    </recommendedName>
    <alternativeName>
        <fullName evidence="8">Antigen 84</fullName>
    </alternativeName>
</protein>
<evidence type="ECO:0000256" key="10">
    <source>
        <dbReference type="SAM" id="MobiDB-lite"/>
    </source>
</evidence>
<dbReference type="PANTHER" id="PTHR35794">
    <property type="entry name" value="CELL DIVISION PROTEIN DIVIVA"/>
    <property type="match status" value="1"/>
</dbReference>
<dbReference type="InterPro" id="IPR019933">
    <property type="entry name" value="DivIVA_domain"/>
</dbReference>
<dbReference type="PANTHER" id="PTHR35794:SF2">
    <property type="entry name" value="CELL DIVISION PROTEIN DIVIVA"/>
    <property type="match status" value="1"/>
</dbReference>
<feature type="compositionally biased region" description="Gly residues" evidence="10">
    <location>
        <begin position="183"/>
        <end position="193"/>
    </location>
</feature>
<dbReference type="EMBL" id="WJHE01000774">
    <property type="protein sequence ID" value="MST33925.1"/>
    <property type="molecule type" value="Genomic_DNA"/>
</dbReference>
<dbReference type="Gene3D" id="6.10.250.660">
    <property type="match status" value="1"/>
</dbReference>
<gene>
    <name evidence="11" type="ORF">GHK86_14505</name>
</gene>
<comment type="caution">
    <text evidence="11">The sequence shown here is derived from an EMBL/GenBank/DDBJ whole genome shotgun (WGS) entry which is preliminary data.</text>
</comment>
<dbReference type="Proteomes" id="UP000437736">
    <property type="component" value="Unassembled WGS sequence"/>
</dbReference>
<evidence type="ECO:0000256" key="5">
    <source>
        <dbReference type="ARBA" id="ARBA00022618"/>
    </source>
</evidence>
<dbReference type="NCBIfam" id="TIGR03544">
    <property type="entry name" value="DivI1A_domain"/>
    <property type="match status" value="1"/>
</dbReference>
<keyword evidence="6 9" id="KW-0175">Coiled coil</keyword>
<keyword evidence="5" id="KW-0132">Cell division</keyword>
<evidence type="ECO:0000256" key="4">
    <source>
        <dbReference type="ARBA" id="ARBA00022490"/>
    </source>
</evidence>
<evidence type="ECO:0000256" key="7">
    <source>
        <dbReference type="ARBA" id="ARBA00023306"/>
    </source>
</evidence>
<proteinExistence type="inferred from homology"/>
<accession>A0ABW9QVN5</accession>
<reference evidence="11 12" key="1">
    <citation type="submission" date="2019-11" db="EMBL/GenBank/DDBJ databases">
        <title>Acidiferrimicrobium australis gen. nov., sp. nov., an acidophilic and obligately heterotrophic, member of the Actinobacteria that catalyses dissimilatory oxido- reduction of iron isolated from metal-rich acidic water in Chile.</title>
        <authorList>
            <person name="Gonzalez D."/>
            <person name="Huber K."/>
            <person name="Hedrich S."/>
            <person name="Rojas-Villalobos C."/>
            <person name="Quatrini R."/>
            <person name="Dinamarca M.A."/>
            <person name="Schwarz A."/>
            <person name="Canales C."/>
            <person name="Nancucheo I."/>
        </authorList>
    </citation>
    <scope>NUCLEOTIDE SEQUENCE [LARGE SCALE GENOMIC DNA]</scope>
    <source>
        <strain evidence="11 12">USS-CCA1</strain>
    </source>
</reference>
<dbReference type="InterPro" id="IPR007793">
    <property type="entry name" value="DivIVA_fam"/>
</dbReference>
<keyword evidence="12" id="KW-1185">Reference proteome</keyword>
<name>A0ABW9QVN5_9ACTN</name>
<feature type="coiled-coil region" evidence="9">
    <location>
        <begin position="29"/>
        <end position="150"/>
    </location>
</feature>
<comment type="subcellular location">
    <subcellularLocation>
        <location evidence="1">Cytoplasm</location>
    </subcellularLocation>
</comment>
<keyword evidence="4" id="KW-0963">Cytoplasm</keyword>
<evidence type="ECO:0000256" key="2">
    <source>
        <dbReference type="ARBA" id="ARBA00009008"/>
    </source>
</evidence>
<evidence type="ECO:0000256" key="9">
    <source>
        <dbReference type="SAM" id="Coils"/>
    </source>
</evidence>
<evidence type="ECO:0000256" key="3">
    <source>
        <dbReference type="ARBA" id="ARBA00018787"/>
    </source>
</evidence>
<dbReference type="Pfam" id="PF05103">
    <property type="entry name" value="DivIVA"/>
    <property type="match status" value="1"/>
</dbReference>
<evidence type="ECO:0000256" key="8">
    <source>
        <dbReference type="ARBA" id="ARBA00031737"/>
    </source>
</evidence>
<keyword evidence="7" id="KW-0131">Cell cycle</keyword>
<evidence type="ECO:0000313" key="11">
    <source>
        <dbReference type="EMBL" id="MST33925.1"/>
    </source>
</evidence>
<feature type="region of interest" description="Disordered" evidence="10">
    <location>
        <begin position="160"/>
        <end position="229"/>
    </location>
</feature>
<evidence type="ECO:0000256" key="1">
    <source>
        <dbReference type="ARBA" id="ARBA00004496"/>
    </source>
</evidence>